<feature type="compositionally biased region" description="Polar residues" evidence="1">
    <location>
        <begin position="162"/>
        <end position="175"/>
    </location>
</feature>
<sequence length="330" mass="37564">MLVESIVRGEKLDMLAHERQMKETRKCEREVRAMDEESFIFQLGQRKPSLKNRLARASNSGTWLSAIPNHLCGNILSAVEFRDNIRLRYGLVPLNLERICDGCGKRADVQHYLSCPVGGLGILRHDELGRTFATLAKDALSKAYVYREPRTIPSGEQRQDRNSNAAGANATSPQTQRREDRTRGDVSVYGFWARGTDCMFDVRVTDTSAKSYRKKDPRKVLETQEKEKKDKYLRKCLERRKHFTPLVFSVDGMAGREAKKAMKHLASMLAEKWERPHGQVAHFVKTSMAISLCRSVTLMLRGGRIRGPDRVVIRSGDAMECLQTGHDERL</sequence>
<dbReference type="OMA" id="RHNTIRD"/>
<evidence type="ECO:0000313" key="2">
    <source>
        <dbReference type="EMBL" id="EJK58171.1"/>
    </source>
</evidence>
<organism evidence="2 3">
    <name type="scientific">Thalassiosira oceanica</name>
    <name type="common">Marine diatom</name>
    <dbReference type="NCBI Taxonomy" id="159749"/>
    <lineage>
        <taxon>Eukaryota</taxon>
        <taxon>Sar</taxon>
        <taxon>Stramenopiles</taxon>
        <taxon>Ochrophyta</taxon>
        <taxon>Bacillariophyta</taxon>
        <taxon>Coscinodiscophyceae</taxon>
        <taxon>Thalassiosirophycidae</taxon>
        <taxon>Thalassiosirales</taxon>
        <taxon>Thalassiosiraceae</taxon>
        <taxon>Thalassiosira</taxon>
    </lineage>
</organism>
<dbReference type="EMBL" id="AGNL01026023">
    <property type="protein sequence ID" value="EJK58171.1"/>
    <property type="molecule type" value="Genomic_DNA"/>
</dbReference>
<feature type="region of interest" description="Disordered" evidence="1">
    <location>
        <begin position="150"/>
        <end position="182"/>
    </location>
</feature>
<keyword evidence="3" id="KW-1185">Reference proteome</keyword>
<accession>K0SB85</accession>
<protein>
    <recommendedName>
        <fullName evidence="4">Reverse transcriptase</fullName>
    </recommendedName>
</protein>
<gene>
    <name evidence="2" type="ORF">THAOC_21725</name>
</gene>
<dbReference type="AlphaFoldDB" id="K0SB85"/>
<name>K0SB85_THAOC</name>
<evidence type="ECO:0000256" key="1">
    <source>
        <dbReference type="SAM" id="MobiDB-lite"/>
    </source>
</evidence>
<reference evidence="2 3" key="1">
    <citation type="journal article" date="2012" name="Genome Biol.">
        <title>Genome and low-iron response of an oceanic diatom adapted to chronic iron limitation.</title>
        <authorList>
            <person name="Lommer M."/>
            <person name="Specht M."/>
            <person name="Roy A.S."/>
            <person name="Kraemer L."/>
            <person name="Andreson R."/>
            <person name="Gutowska M.A."/>
            <person name="Wolf J."/>
            <person name="Bergner S.V."/>
            <person name="Schilhabel M.B."/>
            <person name="Klostermeier U.C."/>
            <person name="Beiko R.G."/>
            <person name="Rosenstiel P."/>
            <person name="Hippler M."/>
            <person name="Laroche J."/>
        </authorList>
    </citation>
    <scope>NUCLEOTIDE SEQUENCE [LARGE SCALE GENOMIC DNA]</scope>
    <source>
        <strain evidence="2 3">CCMP1005</strain>
    </source>
</reference>
<evidence type="ECO:0008006" key="4">
    <source>
        <dbReference type="Google" id="ProtNLM"/>
    </source>
</evidence>
<dbReference type="eggNOG" id="ENOG502SJ08">
    <property type="taxonomic scope" value="Eukaryota"/>
</dbReference>
<evidence type="ECO:0000313" key="3">
    <source>
        <dbReference type="Proteomes" id="UP000266841"/>
    </source>
</evidence>
<proteinExistence type="predicted"/>
<comment type="caution">
    <text evidence="2">The sequence shown here is derived from an EMBL/GenBank/DDBJ whole genome shotgun (WGS) entry which is preliminary data.</text>
</comment>
<dbReference type="Proteomes" id="UP000266841">
    <property type="component" value="Unassembled WGS sequence"/>
</dbReference>
<dbReference type="OrthoDB" id="8118845at2759"/>